<dbReference type="PANTHER" id="PTHR34293">
    <property type="entry name" value="HTH-TYPE TRANSCRIPTIONAL REGULATOR TRMBL2"/>
    <property type="match status" value="1"/>
</dbReference>
<evidence type="ECO:0000313" key="3">
    <source>
        <dbReference type="Proteomes" id="UP001597277"/>
    </source>
</evidence>
<dbReference type="InterPro" id="IPR036388">
    <property type="entry name" value="WH-like_DNA-bd_sf"/>
</dbReference>
<dbReference type="InterPro" id="IPR036390">
    <property type="entry name" value="WH_DNA-bd_sf"/>
</dbReference>
<sequence length="326" mass="36512">MFEPLGLTSTDLAVYRVMLADPELDVPGVANELEASDADVTRSMENLEDKGFVRRSHASPDKFRAQPPQVAFERLLSEQEKELHRSQERLSAWRIEASRLTHELSRSSSTTSYGEFERLVEMDDVVGRLRQLARSVRVRVDSVLPSVPSRHALGQAKVDDGEMLDRGVAIRAIYPSEARQNDDALEFAQWFTERGGQVKTAIDLPPRFVIYDGDVALFRSDPPHGGHGSILINTPGAVMILQAYFDLLWHTGEYLIDPATEGECLRAEERELLRLLAHGYKDEAIARAMGISIRTLRRMVNALTSRTGAGSRFELGVQAVKRGWLD</sequence>
<evidence type="ECO:0000313" key="2">
    <source>
        <dbReference type="EMBL" id="MFD1718822.1"/>
    </source>
</evidence>
<dbReference type="SMART" id="SM00421">
    <property type="entry name" value="HTH_LUXR"/>
    <property type="match status" value="1"/>
</dbReference>
<protein>
    <submittedName>
        <fullName evidence="2">Helix-turn-helix domain-containing protein</fullName>
    </submittedName>
</protein>
<evidence type="ECO:0000259" key="1">
    <source>
        <dbReference type="PROSITE" id="PS50043"/>
    </source>
</evidence>
<dbReference type="InterPro" id="IPR000792">
    <property type="entry name" value="Tscrpt_reg_LuxR_C"/>
</dbReference>
<dbReference type="CDD" id="cd06170">
    <property type="entry name" value="LuxR_C_like"/>
    <property type="match status" value="1"/>
</dbReference>
<accession>A0ABW4L7B0</accession>
<dbReference type="Pfam" id="PF01978">
    <property type="entry name" value="TrmB"/>
    <property type="match status" value="1"/>
</dbReference>
<dbReference type="RefSeq" id="WP_388007880.1">
    <property type="nucleotide sequence ID" value="NZ_JBHUEE010000007.1"/>
</dbReference>
<proteinExistence type="predicted"/>
<comment type="caution">
    <text evidence="2">The sequence shown here is derived from an EMBL/GenBank/DDBJ whole genome shotgun (WGS) entry which is preliminary data.</text>
</comment>
<dbReference type="InterPro" id="IPR002831">
    <property type="entry name" value="Tscrpt_reg_TrmB_N"/>
</dbReference>
<dbReference type="InterPro" id="IPR051797">
    <property type="entry name" value="TrmB-like"/>
</dbReference>
<dbReference type="EMBL" id="JBHUEE010000007">
    <property type="protein sequence ID" value="MFD1718822.1"/>
    <property type="molecule type" value="Genomic_DNA"/>
</dbReference>
<reference evidence="3" key="1">
    <citation type="journal article" date="2019" name="Int. J. Syst. Evol. Microbiol.">
        <title>The Global Catalogue of Microorganisms (GCM) 10K type strain sequencing project: providing services to taxonomists for standard genome sequencing and annotation.</title>
        <authorList>
            <consortium name="The Broad Institute Genomics Platform"/>
            <consortium name="The Broad Institute Genome Sequencing Center for Infectious Disease"/>
            <person name="Wu L."/>
            <person name="Ma J."/>
        </authorList>
    </citation>
    <scope>NUCLEOTIDE SEQUENCE [LARGE SCALE GENOMIC DNA]</scope>
    <source>
        <strain evidence="3">JCM 17130</strain>
    </source>
</reference>
<dbReference type="Proteomes" id="UP001597277">
    <property type="component" value="Unassembled WGS sequence"/>
</dbReference>
<dbReference type="Gene3D" id="1.10.10.10">
    <property type="entry name" value="Winged helix-like DNA-binding domain superfamily/Winged helix DNA-binding domain"/>
    <property type="match status" value="2"/>
</dbReference>
<name>A0ABW4L7B0_9MICO</name>
<dbReference type="InterPro" id="IPR016032">
    <property type="entry name" value="Sig_transdc_resp-reg_C-effctor"/>
</dbReference>
<dbReference type="PANTHER" id="PTHR34293:SF1">
    <property type="entry name" value="HTH-TYPE TRANSCRIPTIONAL REGULATOR TRMBL2"/>
    <property type="match status" value="1"/>
</dbReference>
<feature type="domain" description="HTH luxR-type" evidence="1">
    <location>
        <begin position="258"/>
        <end position="323"/>
    </location>
</feature>
<keyword evidence="3" id="KW-1185">Reference proteome</keyword>
<dbReference type="PROSITE" id="PS50043">
    <property type="entry name" value="HTH_LUXR_2"/>
    <property type="match status" value="1"/>
</dbReference>
<organism evidence="2 3">
    <name type="scientific">Georgenia deserti</name>
    <dbReference type="NCBI Taxonomy" id="2093781"/>
    <lineage>
        <taxon>Bacteria</taxon>
        <taxon>Bacillati</taxon>
        <taxon>Actinomycetota</taxon>
        <taxon>Actinomycetes</taxon>
        <taxon>Micrococcales</taxon>
        <taxon>Bogoriellaceae</taxon>
        <taxon>Georgenia</taxon>
    </lineage>
</organism>
<dbReference type="SUPFAM" id="SSF46894">
    <property type="entry name" value="C-terminal effector domain of the bipartite response regulators"/>
    <property type="match status" value="1"/>
</dbReference>
<dbReference type="SUPFAM" id="SSF46785">
    <property type="entry name" value="Winged helix' DNA-binding domain"/>
    <property type="match status" value="1"/>
</dbReference>
<gene>
    <name evidence="2" type="ORF">ACFSE6_13320</name>
</gene>